<accession>A0A1J5SLW1</accession>
<dbReference type="InterPro" id="IPR001872">
    <property type="entry name" value="Peptidase_A8"/>
</dbReference>
<dbReference type="PANTHER" id="PTHR33695:SF1">
    <property type="entry name" value="LIPOPROTEIN SIGNAL PEPTIDASE"/>
    <property type="match status" value="1"/>
</dbReference>
<name>A0A1J5SLW1_9ZZZZ</name>
<organism evidence="8">
    <name type="scientific">mine drainage metagenome</name>
    <dbReference type="NCBI Taxonomy" id="410659"/>
    <lineage>
        <taxon>unclassified sequences</taxon>
        <taxon>metagenomes</taxon>
        <taxon>ecological metagenomes</taxon>
    </lineage>
</organism>
<evidence type="ECO:0000256" key="2">
    <source>
        <dbReference type="ARBA" id="ARBA00022670"/>
    </source>
</evidence>
<dbReference type="AlphaFoldDB" id="A0A1J5SLW1"/>
<keyword evidence="5 7" id="KW-1133">Transmembrane helix</keyword>
<evidence type="ECO:0000256" key="3">
    <source>
        <dbReference type="ARBA" id="ARBA00022692"/>
    </source>
</evidence>
<comment type="caution">
    <text evidence="8">The sequence shown here is derived from an EMBL/GenBank/DDBJ whole genome shotgun (WGS) entry which is preliminary data.</text>
</comment>
<keyword evidence="8" id="KW-0449">Lipoprotein</keyword>
<evidence type="ECO:0000256" key="1">
    <source>
        <dbReference type="ARBA" id="ARBA00022475"/>
    </source>
</evidence>
<feature type="transmembrane region" description="Helical" evidence="7">
    <location>
        <begin position="148"/>
        <end position="167"/>
    </location>
</feature>
<dbReference type="HAMAP" id="MF_00161">
    <property type="entry name" value="LspA"/>
    <property type="match status" value="1"/>
</dbReference>
<dbReference type="Pfam" id="PF01252">
    <property type="entry name" value="Peptidase_A8"/>
    <property type="match status" value="1"/>
</dbReference>
<protein>
    <submittedName>
        <fullName evidence="8">Lipoprotein signal peptidase</fullName>
        <ecNumber evidence="8">3.4.23.36</ecNumber>
    </submittedName>
</protein>
<keyword evidence="2" id="KW-0645">Protease</keyword>
<keyword evidence="6 7" id="KW-0472">Membrane</keyword>
<dbReference type="PROSITE" id="PS00855">
    <property type="entry name" value="SPASE_II"/>
    <property type="match status" value="1"/>
</dbReference>
<feature type="transmembrane region" description="Helical" evidence="7">
    <location>
        <begin position="81"/>
        <end position="99"/>
    </location>
</feature>
<evidence type="ECO:0000256" key="4">
    <source>
        <dbReference type="ARBA" id="ARBA00022801"/>
    </source>
</evidence>
<dbReference type="EC" id="3.4.23.36" evidence="8"/>
<sequence length="183" mass="20317">MNPPANTSAPSPTRPARGRVWPWLATSALVLVLDQWTKWLIQQNLPINASLPVTGFFNLVHYENPGAAFSFLAAADGWQRWLFTGLALAASALIVWLLFRHRGRVLFSLALALILGGALGNVVDRLVWGHVTDFLDFYITVGGRSWHWPAFNVADSSITVGAMLLLADEWLRSRAARRVTMPR</sequence>
<dbReference type="PANTHER" id="PTHR33695">
    <property type="entry name" value="LIPOPROTEIN SIGNAL PEPTIDASE"/>
    <property type="match status" value="1"/>
</dbReference>
<keyword evidence="3 7" id="KW-0812">Transmembrane</keyword>
<evidence type="ECO:0000256" key="6">
    <source>
        <dbReference type="ARBA" id="ARBA00023136"/>
    </source>
</evidence>
<evidence type="ECO:0000313" key="8">
    <source>
        <dbReference type="EMBL" id="OIR02676.1"/>
    </source>
</evidence>
<dbReference type="GO" id="GO:0004190">
    <property type="term" value="F:aspartic-type endopeptidase activity"/>
    <property type="evidence" value="ECO:0007669"/>
    <property type="project" value="UniProtKB-EC"/>
</dbReference>
<dbReference type="EMBL" id="MLJW01000072">
    <property type="protein sequence ID" value="OIR02676.1"/>
    <property type="molecule type" value="Genomic_DNA"/>
</dbReference>
<dbReference type="NCBIfam" id="TIGR00077">
    <property type="entry name" value="lspA"/>
    <property type="match status" value="1"/>
</dbReference>
<evidence type="ECO:0000256" key="7">
    <source>
        <dbReference type="SAM" id="Phobius"/>
    </source>
</evidence>
<keyword evidence="4 8" id="KW-0378">Hydrolase</keyword>
<dbReference type="GO" id="GO:0016020">
    <property type="term" value="C:membrane"/>
    <property type="evidence" value="ECO:0007669"/>
    <property type="project" value="InterPro"/>
</dbReference>
<feature type="transmembrane region" description="Helical" evidence="7">
    <location>
        <begin position="106"/>
        <end position="128"/>
    </location>
</feature>
<dbReference type="GO" id="GO:0006508">
    <property type="term" value="P:proteolysis"/>
    <property type="evidence" value="ECO:0007669"/>
    <property type="project" value="UniProtKB-KW"/>
</dbReference>
<proteinExistence type="inferred from homology"/>
<evidence type="ECO:0000256" key="5">
    <source>
        <dbReference type="ARBA" id="ARBA00022989"/>
    </source>
</evidence>
<gene>
    <name evidence="8" type="primary">lspA_4</name>
    <name evidence="8" type="ORF">GALL_151280</name>
</gene>
<dbReference type="PRINTS" id="PR00781">
    <property type="entry name" value="LIPOSIGPTASE"/>
</dbReference>
<reference evidence="8" key="1">
    <citation type="submission" date="2016-10" db="EMBL/GenBank/DDBJ databases">
        <title>Sequence of Gallionella enrichment culture.</title>
        <authorList>
            <person name="Poehlein A."/>
            <person name="Muehling M."/>
            <person name="Daniel R."/>
        </authorList>
    </citation>
    <scope>NUCLEOTIDE SEQUENCE</scope>
</reference>
<keyword evidence="1" id="KW-1003">Cell membrane</keyword>